<evidence type="ECO:0000256" key="1">
    <source>
        <dbReference type="ARBA" id="ARBA00004141"/>
    </source>
</evidence>
<dbReference type="Pfam" id="PF26314">
    <property type="entry name" value="MptA_B_family"/>
    <property type="match status" value="1"/>
</dbReference>
<evidence type="ECO:0000313" key="11">
    <source>
        <dbReference type="Proteomes" id="UP001501842"/>
    </source>
</evidence>
<feature type="transmembrane region" description="Helical" evidence="9">
    <location>
        <begin position="313"/>
        <end position="331"/>
    </location>
</feature>
<keyword evidence="4 9" id="KW-0812">Transmembrane</keyword>
<evidence type="ECO:0000256" key="2">
    <source>
        <dbReference type="ARBA" id="ARBA00022676"/>
    </source>
</evidence>
<feature type="transmembrane region" description="Helical" evidence="9">
    <location>
        <begin position="110"/>
        <end position="130"/>
    </location>
</feature>
<keyword evidence="6 9" id="KW-0472">Membrane</keyword>
<gene>
    <name evidence="10" type="ORF">GCM10010439_02500</name>
</gene>
<feature type="transmembrane region" description="Helical" evidence="9">
    <location>
        <begin position="253"/>
        <end position="274"/>
    </location>
</feature>
<feature type="transmembrane region" description="Helical" evidence="9">
    <location>
        <begin position="36"/>
        <end position="57"/>
    </location>
</feature>
<feature type="transmembrane region" description="Helical" evidence="9">
    <location>
        <begin position="371"/>
        <end position="391"/>
    </location>
</feature>
<evidence type="ECO:0000256" key="5">
    <source>
        <dbReference type="ARBA" id="ARBA00022989"/>
    </source>
</evidence>
<comment type="similarity">
    <text evidence="7">Belongs to the MptA/B family.</text>
</comment>
<sequence length="502" mass="51650">MRVPSEQASPALDGPPSGSGTAGGSDLDPSGGLPGLACLGLSLASFLSLSLLGPSLVQPPLGGSGAPWTFHVDPPPGPVLGLLVAGILLAGLGLALCFRAVSRGWSPRPGRLLAAGVLLAAAFSLTPPVGSSDHLNYAAYGHMVVSGLDPYVTTASDLVGSPYGRAVQEWRETPSIYGPLVTGVQALAALGGGDSPRLTVLLLSLVNGLAFVLTGLILYLRTRDEKARLRAVLLWSVNPLLLFHLVSGSHNDVLGVAAAVGALALFTAGTGNLWRAFGAGAAVGAAVAIKFPAGIVGGGPAWRLFTGRRFGELAALFGGAGLVVAVAYGLAGPHALDRVREAADSISLANPWHLVAGRDGGVLGLDLPRGLVSAGSLALMALLLWLLARALPEADPVLTVSASLVLAWLFAASYALPWYDGLGWALLAFLPWSRFDWCMLARTVALSLAYLPARDPRLAGLPDGLHWLVTGLRATVMPFVLASVLALLVWCCLRRPRPAPAL</sequence>
<evidence type="ECO:0000256" key="3">
    <source>
        <dbReference type="ARBA" id="ARBA00022679"/>
    </source>
</evidence>
<dbReference type="RefSeq" id="WP_344448184.1">
    <property type="nucleotide sequence ID" value="NZ_BAAATZ010000002.1"/>
</dbReference>
<evidence type="ECO:0000256" key="8">
    <source>
        <dbReference type="SAM" id="MobiDB-lite"/>
    </source>
</evidence>
<comment type="caution">
    <text evidence="10">The sequence shown here is derived from an EMBL/GenBank/DDBJ whole genome shotgun (WGS) entry which is preliminary data.</text>
</comment>
<name>A0ABN3TV15_9ACTN</name>
<dbReference type="NCBIfam" id="NF038066">
    <property type="entry name" value="MptB"/>
    <property type="match status" value="1"/>
</dbReference>
<keyword evidence="11" id="KW-1185">Reference proteome</keyword>
<dbReference type="InterPro" id="IPR049829">
    <property type="entry name" value="MptA/B-like"/>
</dbReference>
<keyword evidence="5 9" id="KW-1133">Transmembrane helix</keyword>
<evidence type="ECO:0008006" key="12">
    <source>
        <dbReference type="Google" id="ProtNLM"/>
    </source>
</evidence>
<reference evidence="10 11" key="1">
    <citation type="journal article" date="2019" name="Int. J. Syst. Evol. Microbiol.">
        <title>The Global Catalogue of Microorganisms (GCM) 10K type strain sequencing project: providing services to taxonomists for standard genome sequencing and annotation.</title>
        <authorList>
            <consortium name="The Broad Institute Genomics Platform"/>
            <consortium name="The Broad Institute Genome Sequencing Center for Infectious Disease"/>
            <person name="Wu L."/>
            <person name="Ma J."/>
        </authorList>
    </citation>
    <scope>NUCLEOTIDE SEQUENCE [LARGE SCALE GENOMIC DNA]</scope>
    <source>
        <strain evidence="10 11">JCM 8201</strain>
    </source>
</reference>
<feature type="transmembrane region" description="Helical" evidence="9">
    <location>
        <begin position="397"/>
        <end position="416"/>
    </location>
</feature>
<evidence type="ECO:0000256" key="7">
    <source>
        <dbReference type="ARBA" id="ARBA00043987"/>
    </source>
</evidence>
<evidence type="ECO:0000256" key="6">
    <source>
        <dbReference type="ARBA" id="ARBA00023136"/>
    </source>
</evidence>
<proteinExistence type="inferred from homology"/>
<comment type="subcellular location">
    <subcellularLocation>
        <location evidence="1">Membrane</location>
        <topology evidence="1">Multi-pass membrane protein</topology>
    </subcellularLocation>
</comment>
<evidence type="ECO:0000256" key="9">
    <source>
        <dbReference type="SAM" id="Phobius"/>
    </source>
</evidence>
<accession>A0ABN3TV15</accession>
<feature type="transmembrane region" description="Helical" evidence="9">
    <location>
        <begin position="281"/>
        <end position="301"/>
    </location>
</feature>
<feature type="transmembrane region" description="Helical" evidence="9">
    <location>
        <begin position="77"/>
        <end position="98"/>
    </location>
</feature>
<feature type="transmembrane region" description="Helical" evidence="9">
    <location>
        <begin position="200"/>
        <end position="220"/>
    </location>
</feature>
<dbReference type="Proteomes" id="UP001501842">
    <property type="component" value="Unassembled WGS sequence"/>
</dbReference>
<keyword evidence="3" id="KW-0808">Transferase</keyword>
<feature type="transmembrane region" description="Helical" evidence="9">
    <location>
        <begin position="465"/>
        <end position="493"/>
    </location>
</feature>
<feature type="region of interest" description="Disordered" evidence="8">
    <location>
        <begin position="1"/>
        <end position="27"/>
    </location>
</feature>
<protein>
    <recommendedName>
        <fullName evidence="12">DUF2029 domain-containing protein</fullName>
    </recommendedName>
</protein>
<organism evidence="10 11">
    <name type="scientific">Actinocorallia aurantiaca</name>
    <dbReference type="NCBI Taxonomy" id="46204"/>
    <lineage>
        <taxon>Bacteria</taxon>
        <taxon>Bacillati</taxon>
        <taxon>Actinomycetota</taxon>
        <taxon>Actinomycetes</taxon>
        <taxon>Streptosporangiales</taxon>
        <taxon>Thermomonosporaceae</taxon>
        <taxon>Actinocorallia</taxon>
    </lineage>
</organism>
<keyword evidence="2" id="KW-0328">Glycosyltransferase</keyword>
<evidence type="ECO:0000256" key="4">
    <source>
        <dbReference type="ARBA" id="ARBA00022692"/>
    </source>
</evidence>
<evidence type="ECO:0000313" key="10">
    <source>
        <dbReference type="EMBL" id="GAA2718772.1"/>
    </source>
</evidence>
<dbReference type="EMBL" id="BAAATZ010000002">
    <property type="protein sequence ID" value="GAA2718772.1"/>
    <property type="molecule type" value="Genomic_DNA"/>
</dbReference>